<feature type="domain" description="Fumarylacetoacetase-like C-terminal" evidence="1">
    <location>
        <begin position="74"/>
        <end position="312"/>
    </location>
</feature>
<dbReference type="GO" id="GO:0004334">
    <property type="term" value="F:fumarylacetoacetase activity"/>
    <property type="evidence" value="ECO:0007669"/>
    <property type="project" value="UniProtKB-EC"/>
</dbReference>
<dbReference type="Proteomes" id="UP000562395">
    <property type="component" value="Unassembled WGS sequence"/>
</dbReference>
<feature type="domain" description="Fumarylacetoacetase N-terminal" evidence="2">
    <location>
        <begin position="1"/>
        <end position="68"/>
    </location>
</feature>
<dbReference type="SUPFAM" id="SSF56529">
    <property type="entry name" value="FAH"/>
    <property type="match status" value="1"/>
</dbReference>
<evidence type="ECO:0000259" key="1">
    <source>
        <dbReference type="Pfam" id="PF01557"/>
    </source>
</evidence>
<proteinExistence type="predicted"/>
<gene>
    <name evidence="3" type="ORF">GGQ88_001668</name>
</gene>
<organism evidence="3 4">
    <name type="scientific">Novosphingobium hassiacum</name>
    <dbReference type="NCBI Taxonomy" id="173676"/>
    <lineage>
        <taxon>Bacteria</taxon>
        <taxon>Pseudomonadati</taxon>
        <taxon>Pseudomonadota</taxon>
        <taxon>Alphaproteobacteria</taxon>
        <taxon>Sphingomonadales</taxon>
        <taxon>Sphingomonadaceae</taxon>
        <taxon>Novosphingobium</taxon>
    </lineage>
</organism>
<sequence length="318" mass="34021">MRLATLCDGTRDGRLIVVSPDGAAYAPAPVATLQDALEDWAACSAQLETVGEFPEPLDPVQLAAPLPRAWQWLDGSAFQSHGDLMDAVLGITKIQTHLPLMYQGASDKFYGPYDDVPFGDEALGIDFEGEFGVIVDAVPMGTSAADAMAYIRLIVQINDWSLRTLAGPEMKTGFGWVQAKPHCAMAPFAVTPDELGDQWRDGRVCLDLNVDWNGKRFGAANGGAMGFGFHELVAHAARTRDLVAGTVIGSGTVSNANFREIGSSCIAERRGIEVLDQGEPKTAFMTFGETVRMEAVDAAGRAPFGALEQRVVSVRSSL</sequence>
<keyword evidence="3" id="KW-0378">Hydrolase</keyword>
<dbReference type="EC" id="3.7.1.2" evidence="3"/>
<evidence type="ECO:0000313" key="4">
    <source>
        <dbReference type="Proteomes" id="UP000562395"/>
    </source>
</evidence>
<dbReference type="PANTHER" id="PTHR43211">
    <property type="entry name" value="FUMARYLACETOACETATE HYDROLASE"/>
    <property type="match status" value="1"/>
</dbReference>
<dbReference type="InterPro" id="IPR011234">
    <property type="entry name" value="Fumarylacetoacetase-like_C"/>
</dbReference>
<dbReference type="EMBL" id="JACICY010000003">
    <property type="protein sequence ID" value="MBB3860402.1"/>
    <property type="molecule type" value="Genomic_DNA"/>
</dbReference>
<evidence type="ECO:0000313" key="3">
    <source>
        <dbReference type="EMBL" id="MBB3860402.1"/>
    </source>
</evidence>
<accession>A0A7W6EVJ4</accession>
<dbReference type="Gene3D" id="3.90.850.10">
    <property type="entry name" value="Fumarylacetoacetase-like, C-terminal domain"/>
    <property type="match status" value="1"/>
</dbReference>
<dbReference type="Pfam" id="PF18288">
    <property type="entry name" value="FAA_hydro_N_2"/>
    <property type="match status" value="1"/>
</dbReference>
<dbReference type="InterPro" id="IPR036663">
    <property type="entry name" value="Fumarylacetoacetase_C_sf"/>
</dbReference>
<dbReference type="PANTHER" id="PTHR43211:SF1">
    <property type="entry name" value="BLL6422 PROTEIN"/>
    <property type="match status" value="1"/>
</dbReference>
<dbReference type="RefSeq" id="WP_183612672.1">
    <property type="nucleotide sequence ID" value="NZ_JACICY010000003.1"/>
</dbReference>
<evidence type="ECO:0000259" key="2">
    <source>
        <dbReference type="Pfam" id="PF18288"/>
    </source>
</evidence>
<protein>
    <submittedName>
        <fullName evidence="3">Fumarylacetoacetate (FAA) hydrolase</fullName>
        <ecNumber evidence="3">3.7.1.2</ecNumber>
    </submittedName>
</protein>
<dbReference type="AlphaFoldDB" id="A0A7W6EVJ4"/>
<reference evidence="3 4" key="1">
    <citation type="submission" date="2020-08" db="EMBL/GenBank/DDBJ databases">
        <title>Genomic Encyclopedia of Type Strains, Phase IV (KMG-IV): sequencing the most valuable type-strain genomes for metagenomic binning, comparative biology and taxonomic classification.</title>
        <authorList>
            <person name="Goeker M."/>
        </authorList>
    </citation>
    <scope>NUCLEOTIDE SEQUENCE [LARGE SCALE GENOMIC DNA]</scope>
    <source>
        <strain evidence="3 4">DSM 14552</strain>
    </source>
</reference>
<dbReference type="InterPro" id="IPR041072">
    <property type="entry name" value="FAA_hydro_N"/>
</dbReference>
<dbReference type="Pfam" id="PF01557">
    <property type="entry name" value="FAA_hydrolase"/>
    <property type="match status" value="1"/>
</dbReference>
<name>A0A7W6EVJ4_9SPHN</name>
<comment type="caution">
    <text evidence="3">The sequence shown here is derived from an EMBL/GenBank/DDBJ whole genome shotgun (WGS) entry which is preliminary data.</text>
</comment>
<keyword evidence="4" id="KW-1185">Reference proteome</keyword>